<comment type="caution">
    <text evidence="1">The sequence shown here is derived from an EMBL/GenBank/DDBJ whole genome shotgun (WGS) entry which is preliminary data.</text>
</comment>
<dbReference type="PANTHER" id="PTHR41368">
    <property type="entry name" value="PROTEIN YGHO"/>
    <property type="match status" value="1"/>
</dbReference>
<dbReference type="Proteomes" id="UP001162880">
    <property type="component" value="Unassembled WGS sequence"/>
</dbReference>
<dbReference type="Gene3D" id="3.40.630.30">
    <property type="match status" value="1"/>
</dbReference>
<dbReference type="PANTHER" id="PTHR41368:SF1">
    <property type="entry name" value="PROTEIN YGHO"/>
    <property type="match status" value="1"/>
</dbReference>
<proteinExistence type="predicted"/>
<dbReference type="InterPro" id="IPR016181">
    <property type="entry name" value="Acyl_CoA_acyltransferase"/>
</dbReference>
<dbReference type="InterPro" id="IPR039968">
    <property type="entry name" value="BcerS-like"/>
</dbReference>
<evidence type="ECO:0000313" key="1">
    <source>
        <dbReference type="EMBL" id="MCJ2180620.1"/>
    </source>
</evidence>
<dbReference type="EMBL" id="JALHLE010000038">
    <property type="protein sequence ID" value="MCJ2180620.1"/>
    <property type="molecule type" value="Genomic_DNA"/>
</dbReference>
<protein>
    <recommendedName>
        <fullName evidence="3">N-acetyltransferase</fullName>
    </recommendedName>
</protein>
<evidence type="ECO:0008006" key="3">
    <source>
        <dbReference type="Google" id="ProtNLM"/>
    </source>
</evidence>
<accession>A0ABT0B6C4</accession>
<evidence type="ECO:0000313" key="2">
    <source>
        <dbReference type="Proteomes" id="UP001162880"/>
    </source>
</evidence>
<reference evidence="1" key="1">
    <citation type="submission" date="2022-03" db="EMBL/GenBank/DDBJ databases">
        <title>Identification of a novel bacterium isolated from mangrove sediments.</title>
        <authorList>
            <person name="Pan X."/>
        </authorList>
    </citation>
    <scope>NUCLEOTIDE SEQUENCE</scope>
    <source>
        <strain evidence="1">B2580</strain>
    </source>
</reference>
<gene>
    <name evidence="1" type="ORF">MTR64_18770</name>
</gene>
<sequence>MDLSEENRFVRGDDWQIRMLRIQIASSRRDIREFIDLPSQIYSKFDTFVAPLRMDRGLMLDPKQSAAWKRSRIRYWIARIDGQSVGRISAQIDETIPIGVASGSGMFGCLDAIDDERVVASLMEAARQWLEEQGCTYMYGPCSLNMNEEPGLLVEGANEPAMTLCPWHPPYLGEHLDHLGFSRVRDLHNWRLDLDQGPPAIRQGHSALSKRIPNLTVRHPSRATYAADIQILCDIYNDGWRDNWGFIPLAPADLAGLDQLMKWLVPREAFKIVELDGVPVAATLLIPNLFELTRGIPPTPGPLQWLKILWRACNHRFQSGRIIITGVAYRLRGTLVGSAIASLLVDELIASHQALKGHWVEAGWVLENNHALIQILERFNFRRSKTFRIYGKDTAPAPTTL</sequence>
<organism evidence="1 2">
    <name type="scientific">Novosphingobium album</name>
    <name type="common">ex Hu et al. 2023</name>
    <dbReference type="NCBI Taxonomy" id="2930093"/>
    <lineage>
        <taxon>Bacteria</taxon>
        <taxon>Pseudomonadati</taxon>
        <taxon>Pseudomonadota</taxon>
        <taxon>Alphaproteobacteria</taxon>
        <taxon>Sphingomonadales</taxon>
        <taxon>Sphingomonadaceae</taxon>
        <taxon>Novosphingobium</taxon>
    </lineage>
</organism>
<keyword evidence="2" id="KW-1185">Reference proteome</keyword>
<name>A0ABT0B6C4_9SPHN</name>
<dbReference type="RefSeq" id="WP_243996046.1">
    <property type="nucleotide sequence ID" value="NZ_JALHLE010000038.1"/>
</dbReference>
<dbReference type="SUPFAM" id="SSF55729">
    <property type="entry name" value="Acyl-CoA N-acyltransferases (Nat)"/>
    <property type="match status" value="1"/>
</dbReference>